<protein>
    <submittedName>
        <fullName evidence="5">PDZ domain-containing protein</fullName>
    </submittedName>
</protein>
<evidence type="ECO:0000313" key="5">
    <source>
        <dbReference type="EMBL" id="HGW91756.1"/>
    </source>
</evidence>
<organism evidence="5">
    <name type="scientific">candidate division WOR-3 bacterium</name>
    <dbReference type="NCBI Taxonomy" id="2052148"/>
    <lineage>
        <taxon>Bacteria</taxon>
        <taxon>Bacteria division WOR-3</taxon>
    </lineage>
</organism>
<reference evidence="5" key="1">
    <citation type="journal article" date="2020" name="mSystems">
        <title>Genome- and Community-Level Interaction Insights into Carbon Utilization and Element Cycling Functions of Hydrothermarchaeota in Hydrothermal Sediment.</title>
        <authorList>
            <person name="Zhou Z."/>
            <person name="Liu Y."/>
            <person name="Xu W."/>
            <person name="Pan J."/>
            <person name="Luo Z.H."/>
            <person name="Li M."/>
        </authorList>
    </citation>
    <scope>NUCLEOTIDE SEQUENCE [LARGE SCALE GENOMIC DNA]</scope>
    <source>
        <strain evidence="5">SpSt-780</strain>
    </source>
</reference>
<dbReference type="PANTHER" id="PTHR43343:SF3">
    <property type="entry name" value="PROTEASE DO-LIKE 8, CHLOROPLASTIC"/>
    <property type="match status" value="1"/>
</dbReference>
<dbReference type="Pfam" id="PF13365">
    <property type="entry name" value="Trypsin_2"/>
    <property type="match status" value="1"/>
</dbReference>
<evidence type="ECO:0000256" key="3">
    <source>
        <dbReference type="ARBA" id="ARBA00022801"/>
    </source>
</evidence>
<dbReference type="InterPro" id="IPR001940">
    <property type="entry name" value="Peptidase_S1C"/>
</dbReference>
<evidence type="ECO:0000259" key="4">
    <source>
        <dbReference type="PROSITE" id="PS50106"/>
    </source>
</evidence>
<proteinExistence type="inferred from homology"/>
<comment type="similarity">
    <text evidence="1">Belongs to the peptidase S1C family.</text>
</comment>
<accession>A0A7C4U725</accession>
<dbReference type="GO" id="GO:0006508">
    <property type="term" value="P:proteolysis"/>
    <property type="evidence" value="ECO:0007669"/>
    <property type="project" value="UniProtKB-KW"/>
</dbReference>
<keyword evidence="2" id="KW-0645">Protease</keyword>
<dbReference type="SUPFAM" id="SSF50156">
    <property type="entry name" value="PDZ domain-like"/>
    <property type="match status" value="1"/>
</dbReference>
<gene>
    <name evidence="5" type="ORF">ENV67_04355</name>
</gene>
<dbReference type="PRINTS" id="PR00834">
    <property type="entry name" value="PROTEASES2C"/>
</dbReference>
<dbReference type="InterPro" id="IPR043504">
    <property type="entry name" value="Peptidase_S1_PA_chymotrypsin"/>
</dbReference>
<dbReference type="InterPro" id="IPR001478">
    <property type="entry name" value="PDZ"/>
</dbReference>
<dbReference type="GO" id="GO:0004252">
    <property type="term" value="F:serine-type endopeptidase activity"/>
    <property type="evidence" value="ECO:0007669"/>
    <property type="project" value="InterPro"/>
</dbReference>
<dbReference type="InterPro" id="IPR051201">
    <property type="entry name" value="Chloro_Bact_Ser_Proteases"/>
</dbReference>
<dbReference type="EMBL" id="DTHG01000055">
    <property type="protein sequence ID" value="HGW91756.1"/>
    <property type="molecule type" value="Genomic_DNA"/>
</dbReference>
<dbReference type="AlphaFoldDB" id="A0A7C4U725"/>
<feature type="domain" description="PDZ" evidence="4">
    <location>
        <begin position="206"/>
        <end position="254"/>
    </location>
</feature>
<name>A0A7C4U725_UNCW3</name>
<dbReference type="SMART" id="SM00228">
    <property type="entry name" value="PDZ"/>
    <property type="match status" value="1"/>
</dbReference>
<dbReference type="PROSITE" id="PS50106">
    <property type="entry name" value="PDZ"/>
    <property type="match status" value="1"/>
</dbReference>
<dbReference type="Pfam" id="PF13180">
    <property type="entry name" value="PDZ_2"/>
    <property type="match status" value="1"/>
</dbReference>
<dbReference type="InterPro" id="IPR009003">
    <property type="entry name" value="Peptidase_S1_PA"/>
</dbReference>
<keyword evidence="3" id="KW-0378">Hydrolase</keyword>
<sequence>MLFLIFSGVLQDLNNEIDKLTQKISNYVVIVNANAGKGTGTIINENNIITSGIFSFGEEVEIIFKNGKKMKGKITGYDEFSGITLIEVKSKLVPPEKSSRIQERSLCIVYGNSLGRLGTIGIGVIESSKNTYNVIVPLNLGNNGSGVFDIDGKLIGIIGGIFSSLKDEKKGNENIRFFAQGNIAFIIPNNLIERIIEKIKTYGTIKRGYLGISVDYIDKNVVIKEVAKNSPAENFGLKVGDKIISINGRKVTSLDFLIDEISTMESGTIVKLSIIRGFTKREISVILGEKPTSNFGDDYIIKGYENQ</sequence>
<dbReference type="Gene3D" id="2.40.10.10">
    <property type="entry name" value="Trypsin-like serine proteases"/>
    <property type="match status" value="2"/>
</dbReference>
<evidence type="ECO:0000256" key="2">
    <source>
        <dbReference type="ARBA" id="ARBA00022670"/>
    </source>
</evidence>
<evidence type="ECO:0000256" key="1">
    <source>
        <dbReference type="ARBA" id="ARBA00010541"/>
    </source>
</evidence>
<dbReference type="PANTHER" id="PTHR43343">
    <property type="entry name" value="PEPTIDASE S12"/>
    <property type="match status" value="1"/>
</dbReference>
<comment type="caution">
    <text evidence="5">The sequence shown here is derived from an EMBL/GenBank/DDBJ whole genome shotgun (WGS) entry which is preliminary data.</text>
</comment>
<dbReference type="InterPro" id="IPR036034">
    <property type="entry name" value="PDZ_sf"/>
</dbReference>
<dbReference type="Gene3D" id="2.30.42.10">
    <property type="match status" value="1"/>
</dbReference>
<dbReference type="SUPFAM" id="SSF50494">
    <property type="entry name" value="Trypsin-like serine proteases"/>
    <property type="match status" value="1"/>
</dbReference>